<keyword evidence="2" id="KW-0605">Phycobilisome</keyword>
<dbReference type="PANTHER" id="PTHR12697:SF5">
    <property type="entry name" value="DEOXYHYPUSINE HYDROXYLASE"/>
    <property type="match status" value="1"/>
</dbReference>
<evidence type="ECO:0000256" key="3">
    <source>
        <dbReference type="SAM" id="SignalP"/>
    </source>
</evidence>
<dbReference type="InterPro" id="IPR011989">
    <property type="entry name" value="ARM-like"/>
</dbReference>
<dbReference type="Gene3D" id="1.25.10.10">
    <property type="entry name" value="Leucine-rich Repeat Variant"/>
    <property type="match status" value="1"/>
</dbReference>
<dbReference type="Proteomes" id="UP000017396">
    <property type="component" value="Chromosome"/>
</dbReference>
<evidence type="ECO:0000313" key="5">
    <source>
        <dbReference type="Proteomes" id="UP000017396"/>
    </source>
</evidence>
<dbReference type="AlphaFoldDB" id="U5QLP2"/>
<keyword evidence="1" id="KW-0042">Antenna complex</keyword>
<dbReference type="STRING" id="1183438.GKIL_2288"/>
<name>U5QLP2_GLOK1</name>
<dbReference type="KEGG" id="glj:GKIL_2288"/>
<evidence type="ECO:0000256" key="1">
    <source>
        <dbReference type="ARBA" id="ARBA00022549"/>
    </source>
</evidence>
<reference evidence="4 5" key="1">
    <citation type="journal article" date="2013" name="PLoS ONE">
        <title>Cultivation and Complete Genome Sequencing of Gloeobacter kilaueensis sp. nov., from a Lava Cave in Kilauea Caldera, Hawai'i.</title>
        <authorList>
            <person name="Saw J.H."/>
            <person name="Schatz M."/>
            <person name="Brown M.V."/>
            <person name="Kunkel D.D."/>
            <person name="Foster J.S."/>
            <person name="Shick H."/>
            <person name="Christensen S."/>
            <person name="Hou S."/>
            <person name="Wan X."/>
            <person name="Donachie S.P."/>
        </authorList>
    </citation>
    <scope>NUCLEOTIDE SEQUENCE [LARGE SCALE GENOMIC DNA]</scope>
    <source>
        <strain evidence="5">JS</strain>
    </source>
</reference>
<dbReference type="GO" id="GO:0016491">
    <property type="term" value="F:oxidoreductase activity"/>
    <property type="evidence" value="ECO:0007669"/>
    <property type="project" value="TreeGrafter"/>
</dbReference>
<dbReference type="RefSeq" id="WP_023173695.1">
    <property type="nucleotide sequence ID" value="NC_022600.1"/>
</dbReference>
<keyword evidence="5" id="KW-1185">Reference proteome</keyword>
<feature type="chain" id="PRO_5004663869" evidence="3">
    <location>
        <begin position="24"/>
        <end position="191"/>
    </location>
</feature>
<evidence type="ECO:0000256" key="2">
    <source>
        <dbReference type="ARBA" id="ARBA00022738"/>
    </source>
</evidence>
<sequence>MNGKRNWHGLLLALLTTSLCLSAATIEVKKSYAQEATTEMLEPSLQNLRKSEPSSRIAAVSWLGSIRPINQEAVDALIKTLDTDPDSLVRANAALAMGFFAAQAPDNAVDALSAAALKNEDTSVRANALSALGNIGLPARKAISAVKMLTHSSDPVIRSEAIQTLKVLQEGGCIPDSDTPYPVRYRQESCQ</sequence>
<protein>
    <submittedName>
        <fullName evidence="4">Oxidoreductase/HEAT repeat-containing protein</fullName>
    </submittedName>
</protein>
<proteinExistence type="predicted"/>
<dbReference type="PANTHER" id="PTHR12697">
    <property type="entry name" value="PBS LYASE HEAT-LIKE PROTEIN"/>
    <property type="match status" value="1"/>
</dbReference>
<dbReference type="GO" id="GO:0030089">
    <property type="term" value="C:phycobilisome"/>
    <property type="evidence" value="ECO:0007669"/>
    <property type="project" value="UniProtKB-KW"/>
</dbReference>
<gene>
    <name evidence="4" type="ORF">GKIL_2288</name>
</gene>
<dbReference type="HOGENOM" id="CLU_1419677_0_0_3"/>
<organism evidence="4 5">
    <name type="scientific">Gloeobacter kilaueensis (strain ATCC BAA-2537 / CCAP 1431/1 / ULC 316 / JS1)</name>
    <dbReference type="NCBI Taxonomy" id="1183438"/>
    <lineage>
        <taxon>Bacteria</taxon>
        <taxon>Bacillati</taxon>
        <taxon>Cyanobacteriota</taxon>
        <taxon>Cyanophyceae</taxon>
        <taxon>Gloeobacterales</taxon>
        <taxon>Gloeobacteraceae</taxon>
        <taxon>Gloeobacter</taxon>
    </lineage>
</organism>
<dbReference type="EMBL" id="CP003587">
    <property type="protein sequence ID" value="AGY58534.1"/>
    <property type="molecule type" value="Genomic_DNA"/>
</dbReference>
<dbReference type="InterPro" id="IPR016024">
    <property type="entry name" value="ARM-type_fold"/>
</dbReference>
<accession>U5QLP2</accession>
<keyword evidence="3" id="KW-0732">Signal</keyword>
<evidence type="ECO:0000313" key="4">
    <source>
        <dbReference type="EMBL" id="AGY58534.1"/>
    </source>
</evidence>
<feature type="signal peptide" evidence="3">
    <location>
        <begin position="1"/>
        <end position="23"/>
    </location>
</feature>
<dbReference type="SUPFAM" id="SSF48371">
    <property type="entry name" value="ARM repeat"/>
    <property type="match status" value="1"/>
</dbReference>
<dbReference type="Pfam" id="PF13646">
    <property type="entry name" value="HEAT_2"/>
    <property type="match status" value="2"/>
</dbReference>